<dbReference type="SUPFAM" id="SSF51197">
    <property type="entry name" value="Clavaminate synthase-like"/>
    <property type="match status" value="1"/>
</dbReference>
<comment type="caution">
    <text evidence="2">The sequence shown here is derived from an EMBL/GenBank/DDBJ whole genome shotgun (WGS) entry which is preliminary data.</text>
</comment>
<gene>
    <name evidence="3" type="ORF">JXQ802_LOCUS47514</name>
    <name evidence="2" type="ORF">PYM288_LOCUS31604</name>
</gene>
<evidence type="ECO:0000313" key="2">
    <source>
        <dbReference type="EMBL" id="CAF1335080.1"/>
    </source>
</evidence>
<dbReference type="InterPro" id="IPR044861">
    <property type="entry name" value="IPNS-like_FE2OG_OXY"/>
</dbReference>
<evidence type="ECO:0000313" key="3">
    <source>
        <dbReference type="EMBL" id="CAF1593863.1"/>
    </source>
</evidence>
<dbReference type="Proteomes" id="UP000663854">
    <property type="component" value="Unassembled WGS sequence"/>
</dbReference>
<protein>
    <recommendedName>
        <fullName evidence="1">Isopenicillin N synthase-like Fe(2+) 2OG dioxygenase domain-containing protein</fullName>
    </recommendedName>
</protein>
<organism evidence="2 4">
    <name type="scientific">Rotaria sordida</name>
    <dbReference type="NCBI Taxonomy" id="392033"/>
    <lineage>
        <taxon>Eukaryota</taxon>
        <taxon>Metazoa</taxon>
        <taxon>Spiralia</taxon>
        <taxon>Gnathifera</taxon>
        <taxon>Rotifera</taxon>
        <taxon>Eurotatoria</taxon>
        <taxon>Bdelloidea</taxon>
        <taxon>Philodinida</taxon>
        <taxon>Philodinidae</taxon>
        <taxon>Rotaria</taxon>
    </lineage>
</organism>
<dbReference type="AlphaFoldDB" id="A0A815G8A2"/>
<proteinExistence type="predicted"/>
<accession>A0A815G8A2</accession>
<evidence type="ECO:0000313" key="4">
    <source>
        <dbReference type="Proteomes" id="UP000663854"/>
    </source>
</evidence>
<dbReference type="EMBL" id="CAJNOH010003410">
    <property type="protein sequence ID" value="CAF1335080.1"/>
    <property type="molecule type" value="Genomic_DNA"/>
</dbReference>
<evidence type="ECO:0000313" key="5">
    <source>
        <dbReference type="Proteomes" id="UP000663870"/>
    </source>
</evidence>
<dbReference type="Gene3D" id="2.60.120.330">
    <property type="entry name" value="B-lactam Antibiotic, Isopenicillin N Synthase, Chain"/>
    <property type="match status" value="1"/>
</dbReference>
<sequence>MSTLSKKSQVIIDLNKILNLEDSMEIKRMETEFESNGWCFVVLPSELILNSNLTKKLLKFFEFDETKSIYSQWQKIYGYSKMNHKEGIKLLTGSYFGQFANKGLVPVTLIEPLNYLSQVLDTVTKRLIELLDQHSVFHHEPSLSSLIERADLPLQDEHFGMLDIVNYFNMKSGFQPPKDGQTTDEVNCVPHYDPGLFSLSILSTHEGLQLKNLMNNEWIDGPLESNIGVIWLGEAASRITENRLKPGIHRVVYPQVSRPRLTVWYELCTIEQLKNISDAKKNELMDNGTVTFKNLPWLSPMTVLSEDETPKAGLFFCVNVTIRVLRSLSISMDSPCSSDIGDNTRFEELHSFTDIAVTGLIGCLPCLVLPITNWWTADGKL</sequence>
<name>A0A815G8A2_9BILA</name>
<dbReference type="Proteomes" id="UP000663870">
    <property type="component" value="Unassembled WGS sequence"/>
</dbReference>
<feature type="domain" description="Isopenicillin N synthase-like Fe(2+) 2OG dioxygenase" evidence="1">
    <location>
        <begin position="180"/>
        <end position="265"/>
    </location>
</feature>
<keyword evidence="5" id="KW-1185">Reference proteome</keyword>
<dbReference type="EMBL" id="CAJNOL010004742">
    <property type="protein sequence ID" value="CAF1593863.1"/>
    <property type="molecule type" value="Genomic_DNA"/>
</dbReference>
<evidence type="ECO:0000259" key="1">
    <source>
        <dbReference type="Pfam" id="PF03171"/>
    </source>
</evidence>
<dbReference type="InterPro" id="IPR027443">
    <property type="entry name" value="IPNS-like_sf"/>
</dbReference>
<dbReference type="Pfam" id="PF03171">
    <property type="entry name" value="2OG-FeII_Oxy"/>
    <property type="match status" value="1"/>
</dbReference>
<reference evidence="2" key="1">
    <citation type="submission" date="2021-02" db="EMBL/GenBank/DDBJ databases">
        <authorList>
            <person name="Nowell W R."/>
        </authorList>
    </citation>
    <scope>NUCLEOTIDE SEQUENCE</scope>
</reference>